<name>A0A919PY65_9ACTN</name>
<dbReference type="Proteomes" id="UP000660611">
    <property type="component" value="Unassembled WGS sequence"/>
</dbReference>
<evidence type="ECO:0000256" key="1">
    <source>
        <dbReference type="SAM" id="MobiDB-lite"/>
    </source>
</evidence>
<dbReference type="RefSeq" id="WP_203853431.1">
    <property type="nucleotide sequence ID" value="NZ_BAAAVW010000010.1"/>
</dbReference>
<feature type="region of interest" description="Disordered" evidence="1">
    <location>
        <begin position="1"/>
        <end position="62"/>
    </location>
</feature>
<protein>
    <submittedName>
        <fullName evidence="2">Uncharacterized protein</fullName>
    </submittedName>
</protein>
<evidence type="ECO:0000313" key="2">
    <source>
        <dbReference type="EMBL" id="GIG51827.1"/>
    </source>
</evidence>
<feature type="compositionally biased region" description="Low complexity" evidence="1">
    <location>
        <begin position="34"/>
        <end position="44"/>
    </location>
</feature>
<organism evidence="2 3">
    <name type="scientific">Dactylosporangium siamense</name>
    <dbReference type="NCBI Taxonomy" id="685454"/>
    <lineage>
        <taxon>Bacteria</taxon>
        <taxon>Bacillati</taxon>
        <taxon>Actinomycetota</taxon>
        <taxon>Actinomycetes</taxon>
        <taxon>Micromonosporales</taxon>
        <taxon>Micromonosporaceae</taxon>
        <taxon>Dactylosporangium</taxon>
    </lineage>
</organism>
<keyword evidence="3" id="KW-1185">Reference proteome</keyword>
<dbReference type="EMBL" id="BONQ01000162">
    <property type="protein sequence ID" value="GIG51827.1"/>
    <property type="molecule type" value="Genomic_DNA"/>
</dbReference>
<comment type="caution">
    <text evidence="2">The sequence shown here is derived from an EMBL/GenBank/DDBJ whole genome shotgun (WGS) entry which is preliminary data.</text>
</comment>
<accession>A0A919PY65</accession>
<proteinExistence type="predicted"/>
<sequence>MSPHGWHLPPAEDESPHDKSPHDKSLHDKNPTYLAHARALAALHGPGPWPDGGTPLPDQRPRTAAPLISDAVLDGIRTQHMAPSRQPTALPDLVETLVRQQPTTAALRRLRDAATAGSPLSSADELVAQVRDRDLPTARVRELALRLAEHGTSRGEVATGIVLLGASGDRRDRDLLLLLGALDDLTLFAAVALLRTQPDPERAVFDLARRVDGWGRIHVVERLRGTGDPEIKAWLLRGGYRNSIMDEYLAHLAATTGGLLDALAPDTIDDELLLGAGGILHALCWGGPAADITHYPDGPRVIDRYLTHAGNRPPDLVRIAIVGTLHDFIDEGALRPTGGGPRAEAMNCSTAERLRLVDVCDALTARPAWRDLVKDALRAGDRRAIWAAERLRLPLDEMLRDQLRGDPYDSHLWFSFVDGTDDIDGLLEFAAGILPLRDLATGPGLDLGAGSGGPEGALDIIVSRLDEHPGKGWPLIEAALANATIRNRYGAVRALGAWPAGTPAAVAALRRAADVEPDPEIRGRMRALLRKWRM</sequence>
<evidence type="ECO:0000313" key="3">
    <source>
        <dbReference type="Proteomes" id="UP000660611"/>
    </source>
</evidence>
<gene>
    <name evidence="2" type="ORF">Dsi01nite_098680</name>
</gene>
<reference evidence="2" key="1">
    <citation type="submission" date="2021-01" db="EMBL/GenBank/DDBJ databases">
        <title>Whole genome shotgun sequence of Dactylosporangium siamense NBRC 106093.</title>
        <authorList>
            <person name="Komaki H."/>
            <person name="Tamura T."/>
        </authorList>
    </citation>
    <scope>NUCLEOTIDE SEQUENCE</scope>
    <source>
        <strain evidence="2">NBRC 106093</strain>
    </source>
</reference>
<dbReference type="AlphaFoldDB" id="A0A919PY65"/>
<feature type="compositionally biased region" description="Basic and acidic residues" evidence="1">
    <location>
        <begin position="14"/>
        <end position="30"/>
    </location>
</feature>